<keyword evidence="3" id="KW-1185">Reference proteome</keyword>
<dbReference type="Proteomes" id="UP000245539">
    <property type="component" value="Unassembled WGS sequence"/>
</dbReference>
<sequence length="314" mass="34437">MKTVSKLLILLSLSRLTACSNNTVRISKTLTETPELTRTNMTDAIGCMGGALKKHSENNAYLFLARNIKDGTVKDSVYQDSPLADSGRIQLINVLSEHLYPHAGLVMDQFPLMFSPMSKEGLGLNRFGLPSRSNITVFMANYNGIIQGARKAKQLPLASNVAPLVISGAFTRFDSDNLFQAGSGQNAGSRTKTLADNEEDSRWRKVSGQVDIGKTSSAKAISLVLNLIDPRNNLVVASQSFDLIFYRNNRTFRLRVAAGDGYYGISRNKVTVEGVHSAQKTLVDAAAFWLLNKAYGGQTSFKSCFETEPQRRLT</sequence>
<keyword evidence="1" id="KW-0732">Signal</keyword>
<gene>
    <name evidence="2" type="ORF">DKW60_00690</name>
</gene>
<dbReference type="RefSeq" id="WP_109835741.1">
    <property type="nucleotide sequence ID" value="NZ_QGKM01000002.1"/>
</dbReference>
<name>A0A317CPG0_9GAMM</name>
<dbReference type="AlphaFoldDB" id="A0A317CPG0"/>
<comment type="caution">
    <text evidence="2">The sequence shown here is derived from an EMBL/GenBank/DDBJ whole genome shotgun (WGS) entry which is preliminary data.</text>
</comment>
<dbReference type="EMBL" id="QGKM01000002">
    <property type="protein sequence ID" value="PWR00566.1"/>
    <property type="molecule type" value="Genomic_DNA"/>
</dbReference>
<accession>A0A317CPG0</accession>
<reference evidence="2 3" key="1">
    <citation type="submission" date="2018-05" db="EMBL/GenBank/DDBJ databases">
        <title>Leucothrix arctica sp. nov., isolated from Arctic seawater.</title>
        <authorList>
            <person name="Choi A."/>
            <person name="Baek K."/>
        </authorList>
    </citation>
    <scope>NUCLEOTIDE SEQUENCE [LARGE SCALE GENOMIC DNA]</scope>
    <source>
        <strain evidence="2 3">JCM 18388</strain>
    </source>
</reference>
<protein>
    <recommendedName>
        <fullName evidence="4">Curli production assembly/transport component CsgG</fullName>
    </recommendedName>
</protein>
<proteinExistence type="predicted"/>
<dbReference type="OrthoDB" id="8605405at2"/>
<evidence type="ECO:0000313" key="3">
    <source>
        <dbReference type="Proteomes" id="UP000245539"/>
    </source>
</evidence>
<evidence type="ECO:0000313" key="2">
    <source>
        <dbReference type="EMBL" id="PWR00566.1"/>
    </source>
</evidence>
<evidence type="ECO:0008006" key="4">
    <source>
        <dbReference type="Google" id="ProtNLM"/>
    </source>
</evidence>
<feature type="signal peptide" evidence="1">
    <location>
        <begin position="1"/>
        <end position="20"/>
    </location>
</feature>
<organism evidence="2 3">
    <name type="scientific">Leucothrix pacifica</name>
    <dbReference type="NCBI Taxonomy" id="1247513"/>
    <lineage>
        <taxon>Bacteria</taxon>
        <taxon>Pseudomonadati</taxon>
        <taxon>Pseudomonadota</taxon>
        <taxon>Gammaproteobacteria</taxon>
        <taxon>Thiotrichales</taxon>
        <taxon>Thiotrichaceae</taxon>
        <taxon>Leucothrix</taxon>
    </lineage>
</organism>
<evidence type="ECO:0000256" key="1">
    <source>
        <dbReference type="SAM" id="SignalP"/>
    </source>
</evidence>
<feature type="chain" id="PRO_5016240550" description="Curli production assembly/transport component CsgG" evidence="1">
    <location>
        <begin position="21"/>
        <end position="314"/>
    </location>
</feature>